<feature type="compositionally biased region" description="Polar residues" evidence="1">
    <location>
        <begin position="248"/>
        <end position="261"/>
    </location>
</feature>
<feature type="compositionally biased region" description="Polar residues" evidence="1">
    <location>
        <begin position="144"/>
        <end position="158"/>
    </location>
</feature>
<keyword evidence="2" id="KW-1185">Reference proteome</keyword>
<name>A0ABM0ZWK3_APLCA</name>
<feature type="compositionally biased region" description="Polar residues" evidence="1">
    <location>
        <begin position="171"/>
        <end position="183"/>
    </location>
</feature>
<dbReference type="Proteomes" id="UP000694888">
    <property type="component" value="Unplaced"/>
</dbReference>
<evidence type="ECO:0000313" key="3">
    <source>
        <dbReference type="RefSeq" id="XP_012935997.1"/>
    </source>
</evidence>
<feature type="compositionally biased region" description="Low complexity" evidence="1">
    <location>
        <begin position="190"/>
        <end position="220"/>
    </location>
</feature>
<accession>A0ABM0ZWK3</accession>
<dbReference type="RefSeq" id="XP_012935997.1">
    <property type="nucleotide sequence ID" value="XM_013080543.2"/>
</dbReference>
<organism evidence="2 3">
    <name type="scientific">Aplysia californica</name>
    <name type="common">California sea hare</name>
    <dbReference type="NCBI Taxonomy" id="6500"/>
    <lineage>
        <taxon>Eukaryota</taxon>
        <taxon>Metazoa</taxon>
        <taxon>Spiralia</taxon>
        <taxon>Lophotrochozoa</taxon>
        <taxon>Mollusca</taxon>
        <taxon>Gastropoda</taxon>
        <taxon>Heterobranchia</taxon>
        <taxon>Euthyneura</taxon>
        <taxon>Tectipleura</taxon>
        <taxon>Aplysiida</taxon>
        <taxon>Aplysioidea</taxon>
        <taxon>Aplysiidae</taxon>
        <taxon>Aplysia</taxon>
    </lineage>
</organism>
<gene>
    <name evidence="3" type="primary">LOC101858095</name>
</gene>
<dbReference type="GeneID" id="101858095"/>
<feature type="compositionally biased region" description="Polar residues" evidence="1">
    <location>
        <begin position="40"/>
        <end position="55"/>
    </location>
</feature>
<sequence length="649" mass="70516">MEECLRQMILAVKKRRDDLEYECSLLKGLLKPWPKEKTAASMSSQGKSTSLQWVTERNDGVPVEPHPPPQEPALTAVEEQALSQLDKILQKAAQARQSKGKLHKSEEKGRGPNLNATSGKRGEASGCERTASSQSADLGGTDVGKTQTQMSKSENGADSSKGRKSCGSRSNVTSLGKNVTPAATTDKGRSSSSSPMPLSAGRSRPASSSGRGRPASSKSGHIPAHMSAPFKTKPETAVRGGAHRKQTRQISQQTRLQRSGATSGLLLGNKTYKTLPGIKAKQGQVENTNAPLMPASSPESGGIYQPCPDTIQSGASGSPTQQELKYSSFDEIVGSSDSTGSERENAVRTCTTGHDLPCDGHDRARDTVTVHSKTIQQSQKDLVSDDRDGQDINSCHAAEVECPKSLDLKTIGPSLRLPARLLKLFSLNNSLRQKCRNAQLTRKVMPVDPAQHFVDRLRQSQCAPGAEMYHRAQALACLHEHNTLLDVLKDLNLERLSGDGESSPYEELVRAKTSLEFVLSKFAELEEKSTFLSQVQFRELPHEDLVVESASESLPVLLASQNLHHGPVWQMREPGLLGEQLAACSEWQELQFSLCRLELLAAVTRRAKSEWWPALEKENGDPAVLEAVHSLLTSAAQFLPAFVQNPHQL</sequence>
<evidence type="ECO:0000256" key="1">
    <source>
        <dbReference type="SAM" id="MobiDB-lite"/>
    </source>
</evidence>
<evidence type="ECO:0000313" key="2">
    <source>
        <dbReference type="Proteomes" id="UP000694888"/>
    </source>
</evidence>
<protein>
    <submittedName>
        <fullName evidence="3">Uncharacterized protein LOC101858095 isoform X1</fullName>
    </submittedName>
</protein>
<proteinExistence type="predicted"/>
<reference evidence="3" key="1">
    <citation type="submission" date="2025-08" db="UniProtKB">
        <authorList>
            <consortium name="RefSeq"/>
        </authorList>
    </citation>
    <scope>IDENTIFICATION</scope>
</reference>
<feature type="region of interest" description="Disordered" evidence="1">
    <location>
        <begin position="35"/>
        <end position="261"/>
    </location>
</feature>